<evidence type="ECO:0000256" key="3">
    <source>
        <dbReference type="SAM" id="SignalP"/>
    </source>
</evidence>
<dbReference type="InterPro" id="IPR013320">
    <property type="entry name" value="ConA-like_dom_sf"/>
</dbReference>
<comment type="caution">
    <text evidence="5">The sequence shown here is derived from an EMBL/GenBank/DDBJ whole genome shotgun (WGS) entry which is preliminary data.</text>
</comment>
<evidence type="ECO:0000256" key="2">
    <source>
        <dbReference type="ARBA" id="ARBA00023157"/>
    </source>
</evidence>
<dbReference type="OrthoDB" id="9804511at2"/>
<dbReference type="InterPro" id="IPR029052">
    <property type="entry name" value="Metallo-depent_PP-like"/>
</dbReference>
<proteinExistence type="predicted"/>
<accession>A0A2G1W362</accession>
<dbReference type="GO" id="GO:0003993">
    <property type="term" value="F:acid phosphatase activity"/>
    <property type="evidence" value="ECO:0007669"/>
    <property type="project" value="InterPro"/>
</dbReference>
<keyword evidence="2" id="KW-1015">Disulfide bond</keyword>
<dbReference type="SUPFAM" id="SSF49899">
    <property type="entry name" value="Concanavalin A-like lectins/glucanases"/>
    <property type="match status" value="1"/>
</dbReference>
<reference evidence="5 6" key="1">
    <citation type="submission" date="2017-06" db="EMBL/GenBank/DDBJ databases">
        <title>Description of Rhodopirellula bahusiensis sp. nov.</title>
        <authorList>
            <person name="Kizina J."/>
            <person name="Harder J."/>
        </authorList>
    </citation>
    <scope>NUCLEOTIDE SEQUENCE [LARGE SCALE GENOMIC DNA]</scope>
    <source>
        <strain evidence="5 6">SWK21</strain>
    </source>
</reference>
<dbReference type="PANTHER" id="PTHR22953:SF153">
    <property type="entry name" value="PURPLE ACID PHOSPHATASE"/>
    <property type="match status" value="1"/>
</dbReference>
<evidence type="ECO:0000313" key="5">
    <source>
        <dbReference type="EMBL" id="PHQ33464.1"/>
    </source>
</evidence>
<name>A0A2G1W362_9BACT</name>
<protein>
    <submittedName>
        <fullName evidence="5">Metallophosphoesterase</fullName>
    </submittedName>
</protein>
<keyword evidence="1 3" id="KW-0732">Signal</keyword>
<dbReference type="AlphaFoldDB" id="A0A2G1W362"/>
<evidence type="ECO:0000256" key="1">
    <source>
        <dbReference type="ARBA" id="ARBA00022729"/>
    </source>
</evidence>
<dbReference type="SMART" id="SM00560">
    <property type="entry name" value="LamGL"/>
    <property type="match status" value="1"/>
</dbReference>
<dbReference type="SUPFAM" id="SSF56300">
    <property type="entry name" value="Metallo-dependent phosphatases"/>
    <property type="match status" value="1"/>
</dbReference>
<feature type="chain" id="PRO_5013740196" evidence="3">
    <location>
        <begin position="28"/>
        <end position="640"/>
    </location>
</feature>
<dbReference type="Proteomes" id="UP000225740">
    <property type="component" value="Unassembled WGS sequence"/>
</dbReference>
<dbReference type="Pfam" id="PF13385">
    <property type="entry name" value="Laminin_G_3"/>
    <property type="match status" value="1"/>
</dbReference>
<dbReference type="Gene3D" id="3.60.21.10">
    <property type="match status" value="1"/>
</dbReference>
<gene>
    <name evidence="5" type="ORF">CEE69_20835</name>
</gene>
<dbReference type="Pfam" id="PF00149">
    <property type="entry name" value="Metallophos"/>
    <property type="match status" value="1"/>
</dbReference>
<dbReference type="InterPro" id="IPR006558">
    <property type="entry name" value="LamG-like"/>
</dbReference>
<organism evidence="5 6">
    <name type="scientific">Rhodopirellula bahusiensis</name>
    <dbReference type="NCBI Taxonomy" id="2014065"/>
    <lineage>
        <taxon>Bacteria</taxon>
        <taxon>Pseudomonadati</taxon>
        <taxon>Planctomycetota</taxon>
        <taxon>Planctomycetia</taxon>
        <taxon>Pirellulales</taxon>
        <taxon>Pirellulaceae</taxon>
        <taxon>Rhodopirellula</taxon>
    </lineage>
</organism>
<dbReference type="InterPro" id="IPR039331">
    <property type="entry name" value="PAPs-like"/>
</dbReference>
<evidence type="ECO:0000259" key="4">
    <source>
        <dbReference type="SMART" id="SM00560"/>
    </source>
</evidence>
<dbReference type="InterPro" id="IPR004843">
    <property type="entry name" value="Calcineurin-like_PHP"/>
</dbReference>
<dbReference type="EMBL" id="NIZW01000017">
    <property type="protein sequence ID" value="PHQ33464.1"/>
    <property type="molecule type" value="Genomic_DNA"/>
</dbReference>
<feature type="signal peptide" evidence="3">
    <location>
        <begin position="1"/>
        <end position="27"/>
    </location>
</feature>
<evidence type="ECO:0000313" key="6">
    <source>
        <dbReference type="Proteomes" id="UP000225740"/>
    </source>
</evidence>
<sequence>MRSIPRRAFRPVICFLLAFTTCSTAFGHDGPDPRAHWVFGSPFFQNGKLKSQLGPSLTGQGSPTLEDSDGLNAIRLDGVRSYFVADQPWTDLQTRLPSEAITIAAWVSLDQMTQYGGIVSALQDNGDLEQGWVLGYNDKTFTFGLSSQDADDGNGMMTYLEGNTEAVPGKWFHVAGVYDGETMQLWVNGKLDAETDVQGGPILYPKQTDLAVGAYLDKNESYPMCGRLAKIAVYDLAAKPAWIEHDFKHQEAWAELPPTAKKKAPLDFLVAPFLQYATTDSIRVVCETNSECEVTVRFGETAEFDRESIAGSDDKTIHSALLDGLTPETGHYYQVTATDIETKASVESGVLSFQTASLPETPYAFAVISDTQGNPAVSGKVGELAWGLRPNFLVVPGDLVSTGTIKNEWVYQFFSSMNPLISRVPFYPVLGNHERNADHYYRYMDLPAPEYYYSFRYGNAAFFMLDSNKEMGPDSEQYQWLEKQLSALESEKKDGEVVWTFVSFHHPAYSSDENDYGDLWKGKSNWGDLRIRPMTKLFDRFGVDIVWNGHIHSYERTWKMHNEKPQNDRGTIYMITGGGGGGLEQAGPIRPPFQQTVRRGHHFVYVAVNGNELQLKSYDLEGQLFDTVSVKKQTETSSTK</sequence>
<feature type="domain" description="LamG-like jellyroll fold" evidence="4">
    <location>
        <begin position="99"/>
        <end position="241"/>
    </location>
</feature>
<dbReference type="PANTHER" id="PTHR22953">
    <property type="entry name" value="ACID PHOSPHATASE RELATED"/>
    <property type="match status" value="1"/>
</dbReference>
<keyword evidence="6" id="KW-1185">Reference proteome</keyword>
<dbReference type="Gene3D" id="2.60.120.200">
    <property type="match status" value="1"/>
</dbReference>